<feature type="non-terminal residue" evidence="2">
    <location>
        <position position="1"/>
    </location>
</feature>
<evidence type="ECO:0000313" key="2">
    <source>
        <dbReference type="EMBL" id="CAG8844243.1"/>
    </source>
</evidence>
<gene>
    <name evidence="2" type="ORF">GMARGA_LOCUS36985</name>
</gene>
<evidence type="ECO:0000256" key="1">
    <source>
        <dbReference type="SAM" id="MobiDB-lite"/>
    </source>
</evidence>
<comment type="caution">
    <text evidence="2">The sequence shown here is derived from an EMBL/GenBank/DDBJ whole genome shotgun (WGS) entry which is preliminary data.</text>
</comment>
<proteinExistence type="predicted"/>
<accession>A0ABN7WZ51</accession>
<dbReference type="Proteomes" id="UP000789901">
    <property type="component" value="Unassembled WGS sequence"/>
</dbReference>
<reference evidence="2 3" key="1">
    <citation type="submission" date="2021-06" db="EMBL/GenBank/DDBJ databases">
        <authorList>
            <person name="Kallberg Y."/>
            <person name="Tangrot J."/>
            <person name="Rosling A."/>
        </authorList>
    </citation>
    <scope>NUCLEOTIDE SEQUENCE [LARGE SCALE GENOMIC DNA]</scope>
    <source>
        <strain evidence="2 3">120-4 pot B 10/14</strain>
    </source>
</reference>
<evidence type="ECO:0000313" key="3">
    <source>
        <dbReference type="Proteomes" id="UP000789901"/>
    </source>
</evidence>
<sequence length="155" mass="17610">YENDNYIPQPISHTNESEKDLELMHVDDNCSNMELEIIAEGRNDNISNKYITESADSFNESEESESEINKSKVANSSSHKKRSNASWVWEYFDKKQPTKKWKKIGRCKVLVPGNKGAKSKRKCGVLVHTQGSTTNFASHLLIHGLVKPKSNTKKK</sequence>
<keyword evidence="3" id="KW-1185">Reference proteome</keyword>
<dbReference type="EMBL" id="CAJVQB010075202">
    <property type="protein sequence ID" value="CAG8844243.1"/>
    <property type="molecule type" value="Genomic_DNA"/>
</dbReference>
<name>A0ABN7WZ51_GIGMA</name>
<organism evidence="2 3">
    <name type="scientific">Gigaspora margarita</name>
    <dbReference type="NCBI Taxonomy" id="4874"/>
    <lineage>
        <taxon>Eukaryota</taxon>
        <taxon>Fungi</taxon>
        <taxon>Fungi incertae sedis</taxon>
        <taxon>Mucoromycota</taxon>
        <taxon>Glomeromycotina</taxon>
        <taxon>Glomeromycetes</taxon>
        <taxon>Diversisporales</taxon>
        <taxon>Gigasporaceae</taxon>
        <taxon>Gigaspora</taxon>
    </lineage>
</organism>
<protein>
    <submittedName>
        <fullName evidence="2">11497_t:CDS:1</fullName>
    </submittedName>
</protein>
<feature type="region of interest" description="Disordered" evidence="1">
    <location>
        <begin position="56"/>
        <end position="84"/>
    </location>
</feature>